<dbReference type="EMBL" id="JAHRHJ020000011">
    <property type="protein sequence ID" value="KAH9296615.1"/>
    <property type="molecule type" value="Genomic_DNA"/>
</dbReference>
<dbReference type="Proteomes" id="UP000824469">
    <property type="component" value="Unassembled WGS sequence"/>
</dbReference>
<reference evidence="2 3" key="1">
    <citation type="journal article" date="2021" name="Nat. Plants">
        <title>The Taxus genome provides insights into paclitaxel biosynthesis.</title>
        <authorList>
            <person name="Xiong X."/>
            <person name="Gou J."/>
            <person name="Liao Q."/>
            <person name="Li Y."/>
            <person name="Zhou Q."/>
            <person name="Bi G."/>
            <person name="Li C."/>
            <person name="Du R."/>
            <person name="Wang X."/>
            <person name="Sun T."/>
            <person name="Guo L."/>
            <person name="Liang H."/>
            <person name="Lu P."/>
            <person name="Wu Y."/>
            <person name="Zhang Z."/>
            <person name="Ro D.K."/>
            <person name="Shang Y."/>
            <person name="Huang S."/>
            <person name="Yan J."/>
        </authorList>
    </citation>
    <scope>NUCLEOTIDE SEQUENCE [LARGE SCALE GENOMIC DNA]</scope>
    <source>
        <strain evidence="2">Ta-2019</strain>
    </source>
</reference>
<feature type="non-terminal residue" evidence="2">
    <location>
        <position position="1"/>
    </location>
</feature>
<sequence length="55" mass="6103">GHGAGEHEMILVDRVRRQFGLPQDVPPPFPQYKRDDVERPMPLPQPDGADRAGGV</sequence>
<organism evidence="2 3">
    <name type="scientific">Taxus chinensis</name>
    <name type="common">Chinese yew</name>
    <name type="synonym">Taxus wallichiana var. chinensis</name>
    <dbReference type="NCBI Taxonomy" id="29808"/>
    <lineage>
        <taxon>Eukaryota</taxon>
        <taxon>Viridiplantae</taxon>
        <taxon>Streptophyta</taxon>
        <taxon>Embryophyta</taxon>
        <taxon>Tracheophyta</taxon>
        <taxon>Spermatophyta</taxon>
        <taxon>Pinopsida</taxon>
        <taxon>Pinidae</taxon>
        <taxon>Conifers II</taxon>
        <taxon>Cupressales</taxon>
        <taxon>Taxaceae</taxon>
        <taxon>Taxus</taxon>
    </lineage>
</organism>
<name>A0AA38CB05_TAXCH</name>
<evidence type="ECO:0000313" key="2">
    <source>
        <dbReference type="EMBL" id="KAH9296615.1"/>
    </source>
</evidence>
<evidence type="ECO:0000313" key="3">
    <source>
        <dbReference type="Proteomes" id="UP000824469"/>
    </source>
</evidence>
<feature type="region of interest" description="Disordered" evidence="1">
    <location>
        <begin position="21"/>
        <end position="55"/>
    </location>
</feature>
<accession>A0AA38CB05</accession>
<proteinExistence type="predicted"/>
<gene>
    <name evidence="2" type="ORF">KI387_040203</name>
</gene>
<keyword evidence="3" id="KW-1185">Reference proteome</keyword>
<evidence type="ECO:0000256" key="1">
    <source>
        <dbReference type="SAM" id="MobiDB-lite"/>
    </source>
</evidence>
<comment type="caution">
    <text evidence="2">The sequence shown here is derived from an EMBL/GenBank/DDBJ whole genome shotgun (WGS) entry which is preliminary data.</text>
</comment>
<feature type="non-terminal residue" evidence="2">
    <location>
        <position position="55"/>
    </location>
</feature>
<protein>
    <submittedName>
        <fullName evidence="2">Uncharacterized protein</fullName>
    </submittedName>
</protein>
<dbReference type="AlphaFoldDB" id="A0AA38CB05"/>